<name>A0A6C0D050_9ZZZZ</name>
<proteinExistence type="predicted"/>
<dbReference type="EMBL" id="MN739509">
    <property type="protein sequence ID" value="QHT09279.1"/>
    <property type="molecule type" value="Genomic_DNA"/>
</dbReference>
<reference evidence="1" key="1">
    <citation type="journal article" date="2020" name="Nature">
        <title>Giant virus diversity and host interactions through global metagenomics.</title>
        <authorList>
            <person name="Schulz F."/>
            <person name="Roux S."/>
            <person name="Paez-Espino D."/>
            <person name="Jungbluth S."/>
            <person name="Walsh D.A."/>
            <person name="Denef V.J."/>
            <person name="McMahon K.D."/>
            <person name="Konstantinidis K.T."/>
            <person name="Eloe-Fadrosh E.A."/>
            <person name="Kyrpides N.C."/>
            <person name="Woyke T."/>
        </authorList>
    </citation>
    <scope>NUCLEOTIDE SEQUENCE</scope>
    <source>
        <strain evidence="1">GVMAG-M-3300023110-24</strain>
    </source>
</reference>
<protein>
    <submittedName>
        <fullName evidence="1">Uncharacterized protein</fullName>
    </submittedName>
</protein>
<evidence type="ECO:0000313" key="1">
    <source>
        <dbReference type="EMBL" id="QHT09279.1"/>
    </source>
</evidence>
<sequence length="273" mass="32363">MSNILLLKSITKHIGVYLPEEIIIYISELSATPICRASVRLAKKYFHSIMEDIININNIYTYDMYSTDVALQDEYDYRKTISKNCRKVNPLKRTDYNASELYNDYDMSGFDGHNIYYYFHHKYLYDFELKEEILNQLVSINWCGIDIINHFRRINPIHYMSYQITKYGLLNSDNRIMTIEENMDITDIPDVLALRTANYDDFNSRVARSILYQSRFEHDYIHSTSQLYESMLHLDKQYVDNFWKNIASNKSKLLWRPLSDVENGGEVPTIEAI</sequence>
<accession>A0A6C0D050</accession>
<dbReference type="AlphaFoldDB" id="A0A6C0D050"/>
<organism evidence="1">
    <name type="scientific">viral metagenome</name>
    <dbReference type="NCBI Taxonomy" id="1070528"/>
    <lineage>
        <taxon>unclassified sequences</taxon>
        <taxon>metagenomes</taxon>
        <taxon>organismal metagenomes</taxon>
    </lineage>
</organism>